<protein>
    <submittedName>
        <fullName evidence="2">Uncharacterized protein</fullName>
    </submittedName>
</protein>
<dbReference type="Proteomes" id="UP000198915">
    <property type="component" value="Unassembled WGS sequence"/>
</dbReference>
<organism evidence="2 3">
    <name type="scientific">Brevibacillus centrosporus</name>
    <dbReference type="NCBI Taxonomy" id="54910"/>
    <lineage>
        <taxon>Bacteria</taxon>
        <taxon>Bacillati</taxon>
        <taxon>Bacillota</taxon>
        <taxon>Bacilli</taxon>
        <taxon>Bacillales</taxon>
        <taxon>Paenibacillaceae</taxon>
        <taxon>Brevibacillus</taxon>
    </lineage>
</organism>
<evidence type="ECO:0000313" key="2">
    <source>
        <dbReference type="EMBL" id="SFK82615.1"/>
    </source>
</evidence>
<proteinExistence type="predicted"/>
<sequence length="123" mass="13365">MQKRERKSGEMSAALGALWLGLAGVVGSHLWSTADPAGSKPILLKLGSWVPGWWGIGPFAGKEVIGLLLWLCSWLILHFLLKGRNTSIRKAGVLFVIGFAIVLIAIWPPVYHAFLGWPPGLPE</sequence>
<evidence type="ECO:0000256" key="1">
    <source>
        <dbReference type="SAM" id="Phobius"/>
    </source>
</evidence>
<name>A0A1I4CNX9_9BACL</name>
<reference evidence="3" key="1">
    <citation type="submission" date="2016-10" db="EMBL/GenBank/DDBJ databases">
        <authorList>
            <person name="Varghese N."/>
            <person name="Submissions S."/>
        </authorList>
    </citation>
    <scope>NUCLEOTIDE SEQUENCE [LARGE SCALE GENOMIC DNA]</scope>
    <source>
        <strain evidence="3">OK042</strain>
    </source>
</reference>
<evidence type="ECO:0000313" key="3">
    <source>
        <dbReference type="Proteomes" id="UP000198915"/>
    </source>
</evidence>
<accession>A0A1I4CNX9</accession>
<keyword evidence="1" id="KW-0812">Transmembrane</keyword>
<feature type="transmembrane region" description="Helical" evidence="1">
    <location>
        <begin position="93"/>
        <end position="114"/>
    </location>
</feature>
<keyword evidence="1" id="KW-1133">Transmembrane helix</keyword>
<gene>
    <name evidence="2" type="ORF">SAMN05518846_1215</name>
</gene>
<keyword evidence="3" id="KW-1185">Reference proteome</keyword>
<dbReference type="RefSeq" id="WP_092275682.1">
    <property type="nucleotide sequence ID" value="NZ_FORT01000021.1"/>
</dbReference>
<dbReference type="EMBL" id="FORT01000021">
    <property type="protein sequence ID" value="SFK82615.1"/>
    <property type="molecule type" value="Genomic_DNA"/>
</dbReference>
<dbReference type="STRING" id="1884381.SAMN05518846_1215"/>
<keyword evidence="1" id="KW-0472">Membrane</keyword>
<dbReference type="AlphaFoldDB" id="A0A1I4CNX9"/>
<feature type="transmembrane region" description="Helical" evidence="1">
    <location>
        <begin position="60"/>
        <end position="81"/>
    </location>
</feature>